<keyword evidence="4" id="KW-1185">Reference proteome</keyword>
<reference evidence="3" key="1">
    <citation type="submission" date="2021-06" db="EMBL/GenBank/DDBJ databases">
        <authorList>
            <person name="Kallberg Y."/>
            <person name="Tangrot J."/>
            <person name="Rosling A."/>
        </authorList>
    </citation>
    <scope>NUCLEOTIDE SEQUENCE</scope>
    <source>
        <strain evidence="3">FL966</strain>
    </source>
</reference>
<accession>A0A9N9FQ06</accession>
<dbReference type="PROSITE" id="PS50966">
    <property type="entry name" value="ZF_SWIM"/>
    <property type="match status" value="1"/>
</dbReference>
<dbReference type="OrthoDB" id="2435301at2759"/>
<proteinExistence type="predicted"/>
<evidence type="ECO:0000313" key="3">
    <source>
        <dbReference type="EMBL" id="CAG8553362.1"/>
    </source>
</evidence>
<keyword evidence="1" id="KW-0479">Metal-binding</keyword>
<sequence>MQSIQQVEGTNGLIKTEYKNTLPTQRFSSIQNVFFEPVQNEIKKYLTLESTLVQSIQISQSILYHAYSFELTLLLAAHKYTDGYLEDEYDALQASLENLLNIVNHNTHLCTCLYIISNGFYCRHFFSVFKISRNAKFDIKLISKCWYTDLMQASDYSMIEGIVIEKIDSNKQINQLISIHGPNIYQASIHTSIIQKQEYAYDFEKFIENHTDIDANNRMTIEVTQIENSKKLKHKGHPKILKSTQII</sequence>
<dbReference type="Proteomes" id="UP000789759">
    <property type="component" value="Unassembled WGS sequence"/>
</dbReference>
<feature type="domain" description="SWIM-type" evidence="2">
    <location>
        <begin position="101"/>
        <end position="133"/>
    </location>
</feature>
<name>A0A9N9FQ06_9GLOM</name>
<dbReference type="InterPro" id="IPR007527">
    <property type="entry name" value="Znf_SWIM"/>
</dbReference>
<dbReference type="EMBL" id="CAJVQA010002632">
    <property type="protein sequence ID" value="CAG8553362.1"/>
    <property type="molecule type" value="Genomic_DNA"/>
</dbReference>
<evidence type="ECO:0000256" key="1">
    <source>
        <dbReference type="PROSITE-ProRule" id="PRU00325"/>
    </source>
</evidence>
<protein>
    <submittedName>
        <fullName evidence="3">21565_t:CDS:1</fullName>
    </submittedName>
</protein>
<dbReference type="AlphaFoldDB" id="A0A9N9FQ06"/>
<keyword evidence="1" id="KW-0863">Zinc-finger</keyword>
<comment type="caution">
    <text evidence="3">The sequence shown here is derived from an EMBL/GenBank/DDBJ whole genome shotgun (WGS) entry which is preliminary data.</text>
</comment>
<gene>
    <name evidence="3" type="ORF">CPELLU_LOCUS4857</name>
</gene>
<evidence type="ECO:0000313" key="4">
    <source>
        <dbReference type="Proteomes" id="UP000789759"/>
    </source>
</evidence>
<dbReference type="GO" id="GO:0008270">
    <property type="term" value="F:zinc ion binding"/>
    <property type="evidence" value="ECO:0007669"/>
    <property type="project" value="UniProtKB-KW"/>
</dbReference>
<evidence type="ECO:0000259" key="2">
    <source>
        <dbReference type="PROSITE" id="PS50966"/>
    </source>
</evidence>
<organism evidence="3 4">
    <name type="scientific">Cetraspora pellucida</name>
    <dbReference type="NCBI Taxonomy" id="1433469"/>
    <lineage>
        <taxon>Eukaryota</taxon>
        <taxon>Fungi</taxon>
        <taxon>Fungi incertae sedis</taxon>
        <taxon>Mucoromycota</taxon>
        <taxon>Glomeromycotina</taxon>
        <taxon>Glomeromycetes</taxon>
        <taxon>Diversisporales</taxon>
        <taxon>Gigasporaceae</taxon>
        <taxon>Cetraspora</taxon>
    </lineage>
</organism>
<keyword evidence="1" id="KW-0862">Zinc</keyword>